<dbReference type="CDD" id="cd00201">
    <property type="entry name" value="WW"/>
    <property type="match status" value="2"/>
</dbReference>
<evidence type="ECO:0000256" key="6">
    <source>
        <dbReference type="SAM" id="Coils"/>
    </source>
</evidence>
<evidence type="ECO:0000256" key="1">
    <source>
        <dbReference type="ARBA" id="ARBA00004123"/>
    </source>
</evidence>
<feature type="region of interest" description="Disordered" evidence="7">
    <location>
        <begin position="594"/>
        <end position="684"/>
    </location>
</feature>
<name>A0AAD5T4Y5_9FUNG</name>
<dbReference type="GO" id="GO:0003723">
    <property type="term" value="F:RNA binding"/>
    <property type="evidence" value="ECO:0007669"/>
    <property type="project" value="TreeGrafter"/>
</dbReference>
<dbReference type="GO" id="GO:0045292">
    <property type="term" value="P:mRNA cis splicing, via spliceosome"/>
    <property type="evidence" value="ECO:0007669"/>
    <property type="project" value="InterPro"/>
</dbReference>
<dbReference type="SMART" id="SM00441">
    <property type="entry name" value="FF"/>
    <property type="match status" value="4"/>
</dbReference>
<dbReference type="Gene3D" id="1.10.10.440">
    <property type="entry name" value="FF domain"/>
    <property type="match status" value="5"/>
</dbReference>
<keyword evidence="6" id="KW-0175">Coiled coil</keyword>
<dbReference type="InterPro" id="IPR002713">
    <property type="entry name" value="FF_domain"/>
</dbReference>
<dbReference type="Proteomes" id="UP001211907">
    <property type="component" value="Unassembled WGS sequence"/>
</dbReference>
<evidence type="ECO:0000313" key="11">
    <source>
        <dbReference type="Proteomes" id="UP001211907"/>
    </source>
</evidence>
<dbReference type="AlphaFoldDB" id="A0AAD5T4Y5"/>
<evidence type="ECO:0000256" key="2">
    <source>
        <dbReference type="ARBA" id="ARBA00022664"/>
    </source>
</evidence>
<protein>
    <submittedName>
        <fullName evidence="10">Uncharacterized protein</fullName>
    </submittedName>
</protein>
<feature type="domain" description="FF" evidence="9">
    <location>
        <begin position="174"/>
        <end position="228"/>
    </location>
</feature>
<accession>A0AAD5T4Y5</accession>
<sequence>MNQWPPIPGALPIIPGIPAMPGMPPRPILQHGHGPHHSHNQVLYPNNQAQKKESDWIAHTKTDGKVYYFNKVTQQSTWEKPDELKTPVERALSACPWKEYKTEDGRKYYSNSVTKETVWKVPAEYQAIIDTFDIPLAPSATPTDSTITIIPAVPVVANISHPQAAVVSMNFETKEEAEAAFKEMLEQAEIGLDWTWEQTMRQVINKPMYRSLKTLAERKQAFQEFVVEKKKKIKEAQEEKLNYERDTFIGLLGSLGPDLNVMLKYKKMCEIFAEDPGFQSIEDERRVALFDEFMTEFRRKDAEEKRTLRKENVERFKHILKTTPTITALTTWNEAQNLWATHPDFLPPSPNSINPLHSMEPIDILVAFEDHMKQLEAVLFEEIDVMRNHERRVERQNRDEFKALLDKLVKQGVIHIQSKWKEVYPYLANELAFDKILGQPGSTPIELFWDVLVGLEDLYLAVRKEALDAVRNAGIVIEVHTPYSEFEREFIDKSRSNTKFDKNTLKQIYQELISKAAARSKEDERRKERKTKKRMDSFKYLLRHLSPRLTSNATWETTVPLVKGTDEYLDLDEEQRIFVFEKVLKRLKEKELEVYSDSSDDDDEDKSLSRKRKISATSGRDKERERDRDRIERDREREVRNRDEPDKRKKRRPEDGRDRDDKREESNGGIRRSSVVSEREEGEL</sequence>
<comment type="caution">
    <text evidence="10">The sequence shown here is derived from an EMBL/GenBank/DDBJ whole genome shotgun (WGS) entry which is preliminary data.</text>
</comment>
<dbReference type="SUPFAM" id="SSF51045">
    <property type="entry name" value="WW domain"/>
    <property type="match status" value="2"/>
</dbReference>
<evidence type="ECO:0000256" key="5">
    <source>
        <dbReference type="ARBA" id="ARBA00023242"/>
    </source>
</evidence>
<evidence type="ECO:0000256" key="3">
    <source>
        <dbReference type="ARBA" id="ARBA00022737"/>
    </source>
</evidence>
<proteinExistence type="predicted"/>
<dbReference type="InterPro" id="IPR036020">
    <property type="entry name" value="WW_dom_sf"/>
</dbReference>
<keyword evidence="4" id="KW-0508">mRNA splicing</keyword>
<dbReference type="Gene3D" id="2.20.70.10">
    <property type="match status" value="2"/>
</dbReference>
<dbReference type="InterPro" id="IPR001202">
    <property type="entry name" value="WW_dom"/>
</dbReference>
<dbReference type="Pfam" id="PF01846">
    <property type="entry name" value="FF"/>
    <property type="match status" value="2"/>
</dbReference>
<evidence type="ECO:0000259" key="8">
    <source>
        <dbReference type="PROSITE" id="PS50020"/>
    </source>
</evidence>
<feature type="domain" description="WW" evidence="8">
    <location>
        <begin position="50"/>
        <end position="83"/>
    </location>
</feature>
<dbReference type="EMBL" id="JADGJH010000589">
    <property type="protein sequence ID" value="KAJ3125827.1"/>
    <property type="molecule type" value="Genomic_DNA"/>
</dbReference>
<feature type="compositionally biased region" description="Basic and acidic residues" evidence="7">
    <location>
        <begin position="619"/>
        <end position="666"/>
    </location>
</feature>
<dbReference type="SUPFAM" id="SSF81698">
    <property type="entry name" value="FF domain"/>
    <property type="match status" value="5"/>
</dbReference>
<gene>
    <name evidence="10" type="ORF">HK100_010572</name>
</gene>
<dbReference type="PROSITE" id="PS01159">
    <property type="entry name" value="WW_DOMAIN_1"/>
    <property type="match status" value="1"/>
</dbReference>
<dbReference type="GO" id="GO:0005685">
    <property type="term" value="C:U1 snRNP"/>
    <property type="evidence" value="ECO:0007669"/>
    <property type="project" value="TreeGrafter"/>
</dbReference>
<keyword evidence="3" id="KW-0677">Repeat</keyword>
<reference evidence="10" key="1">
    <citation type="submission" date="2020-05" db="EMBL/GenBank/DDBJ databases">
        <title>Phylogenomic resolution of chytrid fungi.</title>
        <authorList>
            <person name="Stajich J.E."/>
            <person name="Amses K."/>
            <person name="Simmons R."/>
            <person name="Seto K."/>
            <person name="Myers J."/>
            <person name="Bonds A."/>
            <person name="Quandt C.A."/>
            <person name="Barry K."/>
            <person name="Liu P."/>
            <person name="Grigoriev I."/>
            <person name="Longcore J.E."/>
            <person name="James T.Y."/>
        </authorList>
    </citation>
    <scope>NUCLEOTIDE SEQUENCE</scope>
    <source>
        <strain evidence="10">JEL0513</strain>
    </source>
</reference>
<dbReference type="InterPro" id="IPR036517">
    <property type="entry name" value="FF_domain_sf"/>
</dbReference>
<dbReference type="PANTHER" id="PTHR11864:SF0">
    <property type="entry name" value="PRP40 PRE-MRNA PROCESSING FACTOR 40 HOMOLOG A (YEAST)"/>
    <property type="match status" value="1"/>
</dbReference>
<dbReference type="PROSITE" id="PS50020">
    <property type="entry name" value="WW_DOMAIN_2"/>
    <property type="match status" value="2"/>
</dbReference>
<feature type="coiled-coil region" evidence="6">
    <location>
        <begin position="219"/>
        <end position="246"/>
    </location>
</feature>
<evidence type="ECO:0000256" key="7">
    <source>
        <dbReference type="SAM" id="MobiDB-lite"/>
    </source>
</evidence>
<dbReference type="PANTHER" id="PTHR11864">
    <property type="entry name" value="PRE-MRNA-PROCESSING PROTEIN PRP40"/>
    <property type="match status" value="1"/>
</dbReference>
<evidence type="ECO:0000259" key="9">
    <source>
        <dbReference type="PROSITE" id="PS51676"/>
    </source>
</evidence>
<dbReference type="FunFam" id="1.10.10.440:FF:000013">
    <property type="entry name" value="pre-mRNA-processing protein 40A isoform X1"/>
    <property type="match status" value="1"/>
</dbReference>
<dbReference type="SMART" id="SM00456">
    <property type="entry name" value="WW"/>
    <property type="match status" value="2"/>
</dbReference>
<dbReference type="GO" id="GO:0071004">
    <property type="term" value="C:U2-type prespliceosome"/>
    <property type="evidence" value="ECO:0007669"/>
    <property type="project" value="TreeGrafter"/>
</dbReference>
<dbReference type="InterPro" id="IPR039726">
    <property type="entry name" value="Prp40-like"/>
</dbReference>
<keyword evidence="2" id="KW-0507">mRNA processing</keyword>
<organism evidence="10 11">
    <name type="scientific">Physocladia obscura</name>
    <dbReference type="NCBI Taxonomy" id="109957"/>
    <lineage>
        <taxon>Eukaryota</taxon>
        <taxon>Fungi</taxon>
        <taxon>Fungi incertae sedis</taxon>
        <taxon>Chytridiomycota</taxon>
        <taxon>Chytridiomycota incertae sedis</taxon>
        <taxon>Chytridiomycetes</taxon>
        <taxon>Chytridiales</taxon>
        <taxon>Chytriomycetaceae</taxon>
        <taxon>Physocladia</taxon>
    </lineage>
</organism>
<evidence type="ECO:0000256" key="4">
    <source>
        <dbReference type="ARBA" id="ARBA00023187"/>
    </source>
</evidence>
<dbReference type="PROSITE" id="PS51676">
    <property type="entry name" value="FF"/>
    <property type="match status" value="2"/>
</dbReference>
<keyword evidence="5" id="KW-0539">Nucleus</keyword>
<dbReference type="Pfam" id="PF00397">
    <property type="entry name" value="WW"/>
    <property type="match status" value="2"/>
</dbReference>
<keyword evidence="11" id="KW-1185">Reference proteome</keyword>
<comment type="subcellular location">
    <subcellularLocation>
        <location evidence="1">Nucleus</location>
    </subcellularLocation>
</comment>
<feature type="domain" description="FF" evidence="9">
    <location>
        <begin position="392"/>
        <end position="454"/>
    </location>
</feature>
<evidence type="ECO:0000313" key="10">
    <source>
        <dbReference type="EMBL" id="KAJ3125827.1"/>
    </source>
</evidence>
<feature type="domain" description="WW" evidence="8">
    <location>
        <begin position="96"/>
        <end position="124"/>
    </location>
</feature>